<evidence type="ECO:0000313" key="2">
    <source>
        <dbReference type="Proteomes" id="UP000680670"/>
    </source>
</evidence>
<protein>
    <submittedName>
        <fullName evidence="1">Uncharacterized protein</fullName>
    </submittedName>
</protein>
<sequence length="88" mass="10119">MVTLYLLLVAVITESIPNPTKQQLSEAKKVSIDYLKEKNGVEIIDTSSSHIGEMYDRTIHVEGYSKDHPQQVFRVNFDQLADKQQFFC</sequence>
<comment type="caution">
    <text evidence="1">The sequence shown here is derived from an EMBL/GenBank/DDBJ whole genome shotgun (WGS) entry which is preliminary data.</text>
</comment>
<organism evidence="1 2">
    <name type="scientific">Siminovitchia terrae</name>
    <name type="common">Bacillus terrae</name>
    <dbReference type="NCBI Taxonomy" id="1914933"/>
    <lineage>
        <taxon>Bacteria</taxon>
        <taxon>Bacillati</taxon>
        <taxon>Bacillota</taxon>
        <taxon>Bacilli</taxon>
        <taxon>Bacillales</taxon>
        <taxon>Bacillaceae</taxon>
        <taxon>Siminovitchia</taxon>
    </lineage>
</organism>
<evidence type="ECO:0000313" key="1">
    <source>
        <dbReference type="EMBL" id="GIN98137.1"/>
    </source>
</evidence>
<reference evidence="1 2" key="1">
    <citation type="submission" date="2021-03" db="EMBL/GenBank/DDBJ databases">
        <title>Antimicrobial resistance genes in bacteria isolated from Japanese honey, and their potential for conferring macrolide and lincosamide resistance in the American foulbrood pathogen Paenibacillus larvae.</title>
        <authorList>
            <person name="Okamoto M."/>
            <person name="Kumagai M."/>
            <person name="Kanamori H."/>
            <person name="Takamatsu D."/>
        </authorList>
    </citation>
    <scope>NUCLEOTIDE SEQUENCE [LARGE SCALE GENOMIC DNA]</scope>
    <source>
        <strain evidence="1 2">J6TS1</strain>
    </source>
</reference>
<dbReference type="EMBL" id="BORJ01000012">
    <property type="protein sequence ID" value="GIN98137.1"/>
    <property type="molecule type" value="Genomic_DNA"/>
</dbReference>
<gene>
    <name evidence="1" type="ORF">J6TS1_40070</name>
</gene>
<keyword evidence="2" id="KW-1185">Reference proteome</keyword>
<dbReference type="RefSeq" id="WP_213021253.1">
    <property type="nucleotide sequence ID" value="NZ_BORJ01000012.1"/>
</dbReference>
<dbReference type="Proteomes" id="UP000680670">
    <property type="component" value="Unassembled WGS sequence"/>
</dbReference>
<accession>A0ABQ4L3K3</accession>
<name>A0ABQ4L3K3_SIMTE</name>
<proteinExistence type="predicted"/>